<gene>
    <name evidence="1" type="ORF">BECKFW1821C_GA0114237_100619</name>
</gene>
<sequence>MTVLLVTELLLGSPISEAPASEPDSSLCVFTHEMNQSVDHREASSSASPNWSWERAERCRVQLGDPGQHQLRNKKGTVVLSRSFRQSCRDSIQQLSTDIEVEKGIQLPNTGGTGDIDFGEVIPDYIESHEQ</sequence>
<proteinExistence type="predicted"/>
<dbReference type="AlphaFoldDB" id="A0A450TCN8"/>
<organism evidence="1">
    <name type="scientific">Candidatus Kentrum sp. FW</name>
    <dbReference type="NCBI Taxonomy" id="2126338"/>
    <lineage>
        <taxon>Bacteria</taxon>
        <taxon>Pseudomonadati</taxon>
        <taxon>Pseudomonadota</taxon>
        <taxon>Gammaproteobacteria</taxon>
        <taxon>Candidatus Kentrum</taxon>
    </lineage>
</organism>
<reference evidence="1" key="1">
    <citation type="submission" date="2019-02" db="EMBL/GenBank/DDBJ databases">
        <authorList>
            <person name="Gruber-Vodicka R. H."/>
            <person name="Seah K. B. B."/>
        </authorList>
    </citation>
    <scope>NUCLEOTIDE SEQUENCE</scope>
    <source>
        <strain evidence="1">BECK_BZ131</strain>
    </source>
</reference>
<protein>
    <submittedName>
        <fullName evidence="1">Uncharacterized protein</fullName>
    </submittedName>
</protein>
<evidence type="ECO:0000313" key="1">
    <source>
        <dbReference type="EMBL" id="VFJ64601.1"/>
    </source>
</evidence>
<name>A0A450TCN8_9GAMM</name>
<dbReference type="EMBL" id="CAADFE010000006">
    <property type="protein sequence ID" value="VFJ64601.1"/>
    <property type="molecule type" value="Genomic_DNA"/>
</dbReference>
<accession>A0A450TCN8</accession>